<keyword evidence="4 6" id="KW-1133">Transmembrane helix</keyword>
<name>A0A0A1W872_9SPHN</name>
<dbReference type="eggNOG" id="COG1276">
    <property type="taxonomic scope" value="Bacteria"/>
</dbReference>
<dbReference type="GO" id="GO:0006825">
    <property type="term" value="P:copper ion transport"/>
    <property type="evidence" value="ECO:0007669"/>
    <property type="project" value="InterPro"/>
</dbReference>
<feature type="transmembrane region" description="Helical" evidence="6">
    <location>
        <begin position="173"/>
        <end position="201"/>
    </location>
</feature>
<gene>
    <name evidence="8" type="primary">copD</name>
    <name evidence="8" type="ORF">SP5_064_00610</name>
</gene>
<feature type="transmembrane region" description="Helical" evidence="6">
    <location>
        <begin position="257"/>
        <end position="275"/>
    </location>
</feature>
<dbReference type="PANTHER" id="PTHR34820">
    <property type="entry name" value="INNER MEMBRANE PROTEIN YEBZ"/>
    <property type="match status" value="1"/>
</dbReference>
<dbReference type="PANTHER" id="PTHR34820:SF4">
    <property type="entry name" value="INNER MEMBRANE PROTEIN YEBZ"/>
    <property type="match status" value="1"/>
</dbReference>
<dbReference type="RefSeq" id="WP_042488390.1">
    <property type="nucleotide sequence ID" value="NZ_BBPI01000064.1"/>
</dbReference>
<evidence type="ECO:0000256" key="3">
    <source>
        <dbReference type="ARBA" id="ARBA00022692"/>
    </source>
</evidence>
<evidence type="ECO:0000313" key="9">
    <source>
        <dbReference type="Proteomes" id="UP000032305"/>
    </source>
</evidence>
<feature type="transmembrane region" description="Helical" evidence="6">
    <location>
        <begin position="6"/>
        <end position="27"/>
    </location>
</feature>
<evidence type="ECO:0000256" key="4">
    <source>
        <dbReference type="ARBA" id="ARBA00022989"/>
    </source>
</evidence>
<reference evidence="8 9" key="1">
    <citation type="submission" date="2014-11" db="EMBL/GenBank/DDBJ databases">
        <title>Whole genome shotgun sequence of Sphingomonas parapaucimobilis NBRC 15100.</title>
        <authorList>
            <person name="Katano-Makiyama Y."/>
            <person name="Hosoyama A."/>
            <person name="Hashimoto M."/>
            <person name="Hosoyama Y."/>
            <person name="Noguchi M."/>
            <person name="Numata M."/>
            <person name="Tsuchikane K."/>
            <person name="Hirakata S."/>
            <person name="Uohara A."/>
            <person name="Shimodaira J."/>
            <person name="Ohji S."/>
            <person name="Ichikawa N."/>
            <person name="Kimura A."/>
            <person name="Yamazoe A."/>
            <person name="Fujita N."/>
        </authorList>
    </citation>
    <scope>NUCLEOTIDE SEQUENCE [LARGE SCALE GENOMIC DNA]</scope>
    <source>
        <strain evidence="8 9">NBRC 15100</strain>
    </source>
</reference>
<evidence type="ECO:0000256" key="2">
    <source>
        <dbReference type="ARBA" id="ARBA00022475"/>
    </source>
</evidence>
<evidence type="ECO:0000259" key="7">
    <source>
        <dbReference type="Pfam" id="PF05425"/>
    </source>
</evidence>
<dbReference type="GO" id="GO:0005886">
    <property type="term" value="C:plasma membrane"/>
    <property type="evidence" value="ECO:0007669"/>
    <property type="project" value="UniProtKB-SubCell"/>
</dbReference>
<keyword evidence="9" id="KW-1185">Reference proteome</keyword>
<feature type="transmembrane region" description="Helical" evidence="6">
    <location>
        <begin position="101"/>
        <end position="120"/>
    </location>
</feature>
<sequence length="284" mass="29041">MMQVALILVRGLSLAILPGLFGLALFAKIRRWPLMAVTAFAISVSAIGFVLLAVAMTGGDPGALSGELLAMLLRDTAPGLAFVMRILLLAALLVTLLARPMVPRCAVALFAAAATATLAWNGHGAMDPGALGWVHLGADIVHMLAAGAWIGALVVFAGLVLRRAPDREEATRALAGFAGAGSVIVAAILATGLVNAAMLIGVDGIARLPDTLYGRLMIVKLLLFGAMLGLASANRFVLTPGLLALGDRGLRHLRISLSLELAAAVLIVGLVGWAGTAEPPVSAS</sequence>
<comment type="caution">
    <text evidence="8">The sequence shown here is derived from an EMBL/GenBank/DDBJ whole genome shotgun (WGS) entry which is preliminary data.</text>
</comment>
<dbReference type="NCBIfam" id="NF033808">
    <property type="entry name" value="copper_CopD"/>
    <property type="match status" value="1"/>
</dbReference>
<proteinExistence type="predicted"/>
<feature type="transmembrane region" description="Helical" evidence="6">
    <location>
        <begin position="34"/>
        <end position="56"/>
    </location>
</feature>
<keyword evidence="5 6" id="KW-0472">Membrane</keyword>
<dbReference type="AlphaFoldDB" id="A0A0A1W872"/>
<dbReference type="EMBL" id="BBPI01000064">
    <property type="protein sequence ID" value="GAM01528.1"/>
    <property type="molecule type" value="Genomic_DNA"/>
</dbReference>
<protein>
    <submittedName>
        <fullName evidence="8">Copper resistance protein CopD</fullName>
    </submittedName>
</protein>
<dbReference type="InterPro" id="IPR032694">
    <property type="entry name" value="CopC/D"/>
</dbReference>
<dbReference type="Pfam" id="PF05425">
    <property type="entry name" value="CopD"/>
    <property type="match status" value="1"/>
</dbReference>
<evidence type="ECO:0000256" key="6">
    <source>
        <dbReference type="SAM" id="Phobius"/>
    </source>
</evidence>
<dbReference type="InterPro" id="IPR047689">
    <property type="entry name" value="CopD"/>
</dbReference>
<organism evidence="8 9">
    <name type="scientific">Sphingomonas parapaucimobilis NBRC 15100</name>
    <dbReference type="NCBI Taxonomy" id="1219049"/>
    <lineage>
        <taxon>Bacteria</taxon>
        <taxon>Pseudomonadati</taxon>
        <taxon>Pseudomonadota</taxon>
        <taxon>Alphaproteobacteria</taxon>
        <taxon>Sphingomonadales</taxon>
        <taxon>Sphingomonadaceae</taxon>
        <taxon>Sphingomonas</taxon>
    </lineage>
</organism>
<keyword evidence="3 6" id="KW-0812">Transmembrane</keyword>
<feature type="transmembrane region" description="Helical" evidence="6">
    <location>
        <begin position="140"/>
        <end position="161"/>
    </location>
</feature>
<evidence type="ECO:0000256" key="5">
    <source>
        <dbReference type="ARBA" id="ARBA00023136"/>
    </source>
</evidence>
<feature type="domain" description="Copper resistance protein D" evidence="7">
    <location>
        <begin position="172"/>
        <end position="273"/>
    </location>
</feature>
<accession>A0A0A1W872</accession>
<dbReference type="Proteomes" id="UP000032305">
    <property type="component" value="Unassembled WGS sequence"/>
</dbReference>
<comment type="subcellular location">
    <subcellularLocation>
        <location evidence="1">Cell membrane</location>
        <topology evidence="1">Multi-pass membrane protein</topology>
    </subcellularLocation>
</comment>
<feature type="transmembrane region" description="Helical" evidence="6">
    <location>
        <begin position="76"/>
        <end position="94"/>
    </location>
</feature>
<evidence type="ECO:0000313" key="8">
    <source>
        <dbReference type="EMBL" id="GAM01528.1"/>
    </source>
</evidence>
<keyword evidence="2" id="KW-1003">Cell membrane</keyword>
<dbReference type="InterPro" id="IPR008457">
    <property type="entry name" value="Cu-R_CopD_dom"/>
</dbReference>
<evidence type="ECO:0000256" key="1">
    <source>
        <dbReference type="ARBA" id="ARBA00004651"/>
    </source>
</evidence>
<feature type="transmembrane region" description="Helical" evidence="6">
    <location>
        <begin position="221"/>
        <end position="245"/>
    </location>
</feature>